<dbReference type="CDD" id="cd07246">
    <property type="entry name" value="VOC_like"/>
    <property type="match status" value="1"/>
</dbReference>
<proteinExistence type="predicted"/>
<dbReference type="Proteomes" id="UP001232755">
    <property type="component" value="Unassembled WGS sequence"/>
</dbReference>
<reference evidence="2 3" key="1">
    <citation type="submission" date="2023-07" db="EMBL/GenBank/DDBJ databases">
        <title>Comparative genomics of wheat-associated soil bacteria to identify genetic determinants of phenazine resistance.</title>
        <authorList>
            <person name="Mouncey N."/>
        </authorList>
    </citation>
    <scope>NUCLEOTIDE SEQUENCE [LARGE SCALE GENOMIC DNA]</scope>
    <source>
        <strain evidence="2 3">B3I12</strain>
    </source>
</reference>
<protein>
    <submittedName>
        <fullName evidence="2">PhnB protein</fullName>
    </submittedName>
</protein>
<feature type="domain" description="VOC" evidence="1">
    <location>
        <begin position="11"/>
        <end position="132"/>
    </location>
</feature>
<name>A0ABU0QY68_9ACTN</name>
<dbReference type="InterPro" id="IPR037523">
    <property type="entry name" value="VOC_core"/>
</dbReference>
<evidence type="ECO:0000313" key="2">
    <source>
        <dbReference type="EMBL" id="MDQ0752338.1"/>
    </source>
</evidence>
<evidence type="ECO:0000259" key="1">
    <source>
        <dbReference type="PROSITE" id="PS51819"/>
    </source>
</evidence>
<dbReference type="InterPro" id="IPR029068">
    <property type="entry name" value="Glyas_Bleomycin-R_OHBP_Dase"/>
</dbReference>
<evidence type="ECO:0000313" key="3">
    <source>
        <dbReference type="Proteomes" id="UP001232755"/>
    </source>
</evidence>
<sequence length="161" mass="17166">MTNATDKPAFTRLYARLVVSDGPRAIDFYRTALGAEEIERYTGPEGKIVHAMLRLGDAVIAVKDADENDPAPGSLGGSPVIMALDVSDADAVAEAMLHGGASVVYPVADQHYGQRGGRLADPFGHLWMISQTIEELTPEEIQRRTTDLIPPKASPGNPSAV</sequence>
<dbReference type="InterPro" id="IPR004360">
    <property type="entry name" value="Glyas_Fos-R_dOase_dom"/>
</dbReference>
<dbReference type="PROSITE" id="PS51819">
    <property type="entry name" value="VOC"/>
    <property type="match status" value="1"/>
</dbReference>
<organism evidence="2 3">
    <name type="scientific">Streptomyces africanus</name>
    <dbReference type="NCBI Taxonomy" id="231024"/>
    <lineage>
        <taxon>Bacteria</taxon>
        <taxon>Bacillati</taxon>
        <taxon>Actinomycetota</taxon>
        <taxon>Actinomycetes</taxon>
        <taxon>Kitasatosporales</taxon>
        <taxon>Streptomycetaceae</taxon>
        <taxon>Streptomyces</taxon>
    </lineage>
</organism>
<keyword evidence="3" id="KW-1185">Reference proteome</keyword>
<dbReference type="EMBL" id="JAUSYP010000001">
    <property type="protein sequence ID" value="MDQ0752338.1"/>
    <property type="molecule type" value="Genomic_DNA"/>
</dbReference>
<accession>A0ABU0QY68</accession>
<dbReference type="Gene3D" id="3.30.720.120">
    <property type="match status" value="1"/>
</dbReference>
<dbReference type="RefSeq" id="WP_307178354.1">
    <property type="nucleotide sequence ID" value="NZ_JAUSYP010000001.1"/>
</dbReference>
<dbReference type="SUPFAM" id="SSF54593">
    <property type="entry name" value="Glyoxalase/Bleomycin resistance protein/Dihydroxybiphenyl dioxygenase"/>
    <property type="match status" value="1"/>
</dbReference>
<dbReference type="Gene3D" id="3.30.720.110">
    <property type="match status" value="1"/>
</dbReference>
<dbReference type="PANTHER" id="PTHR34109:SF1">
    <property type="entry name" value="VOC DOMAIN-CONTAINING PROTEIN"/>
    <property type="match status" value="1"/>
</dbReference>
<comment type="caution">
    <text evidence="2">The sequence shown here is derived from an EMBL/GenBank/DDBJ whole genome shotgun (WGS) entry which is preliminary data.</text>
</comment>
<dbReference type="Pfam" id="PF00903">
    <property type="entry name" value="Glyoxalase"/>
    <property type="match status" value="1"/>
</dbReference>
<gene>
    <name evidence="2" type="ORF">QF034_006569</name>
</gene>
<dbReference type="PANTHER" id="PTHR34109">
    <property type="entry name" value="BNAUNNG04460D PROTEIN-RELATED"/>
    <property type="match status" value="1"/>
</dbReference>